<comment type="function">
    <text evidence="9">Catalyzes the pyruvoyl-dependent decarboxylation of aspartate to produce beta-alanine.</text>
</comment>
<proteinExistence type="inferred from homology"/>
<comment type="pathway">
    <text evidence="9">Cofactor biosynthesis; (R)-pantothenate biosynthesis; beta-alanine from L-aspartate: step 1/1.</text>
</comment>
<evidence type="ECO:0000313" key="11">
    <source>
        <dbReference type="Proteomes" id="UP001310386"/>
    </source>
</evidence>
<dbReference type="InterPro" id="IPR003190">
    <property type="entry name" value="Asp_decarbox"/>
</dbReference>
<dbReference type="GO" id="GO:0004068">
    <property type="term" value="F:aspartate 1-decarboxylase activity"/>
    <property type="evidence" value="ECO:0007669"/>
    <property type="project" value="UniProtKB-EC"/>
</dbReference>
<evidence type="ECO:0000256" key="4">
    <source>
        <dbReference type="ARBA" id="ARBA00022813"/>
    </source>
</evidence>
<comment type="subunit">
    <text evidence="9">Heterooctamer of four alpha and four beta subunits.</text>
</comment>
<feature type="active site" description="Schiff-base intermediate with substrate; via pyruvic acid" evidence="9">
    <location>
        <position position="25"/>
    </location>
</feature>
<dbReference type="Gene3D" id="2.40.40.20">
    <property type="match status" value="1"/>
</dbReference>
<dbReference type="RefSeq" id="WP_371753760.1">
    <property type="nucleotide sequence ID" value="NZ_JAYJLD010000009.1"/>
</dbReference>
<evidence type="ECO:0000256" key="7">
    <source>
        <dbReference type="ARBA" id="ARBA00023270"/>
    </source>
</evidence>
<comment type="cofactor">
    <cofactor evidence="9">
        <name>pyruvate</name>
        <dbReference type="ChEBI" id="CHEBI:15361"/>
    </cofactor>
    <text evidence="9">Binds 1 pyruvoyl group covalently per subunit.</text>
</comment>
<dbReference type="Proteomes" id="UP001310386">
    <property type="component" value="Unassembled WGS sequence"/>
</dbReference>
<dbReference type="EMBL" id="JAYJLD010000009">
    <property type="protein sequence ID" value="MEB3101641.1"/>
    <property type="molecule type" value="Genomic_DNA"/>
</dbReference>
<keyword evidence="6 9" id="KW-0456">Lyase</keyword>
<reference evidence="10" key="1">
    <citation type="submission" date="2023-12" db="EMBL/GenBank/DDBJ databases">
        <title>Fervidustalea candida gen. nov., sp. nov., a novel member of the family Paenibacillaceae isolated from a geothermal area.</title>
        <authorList>
            <person name="Li W.-J."/>
            <person name="Jiao J.-Y."/>
            <person name="Chen Y."/>
        </authorList>
    </citation>
    <scope>NUCLEOTIDE SEQUENCE</scope>
    <source>
        <strain evidence="10">SYSU GA230002</strain>
    </source>
</reference>
<dbReference type="PANTHER" id="PTHR21012:SF0">
    <property type="entry name" value="ASPARTATE 1-DECARBOXYLASE"/>
    <property type="match status" value="1"/>
</dbReference>
<keyword evidence="1 9" id="KW-0963">Cytoplasm</keyword>
<gene>
    <name evidence="9 10" type="primary">panD</name>
    <name evidence="10" type="ORF">VF724_08195</name>
</gene>
<protein>
    <recommendedName>
        <fullName evidence="9">Aspartate 1-decarboxylase</fullName>
        <ecNumber evidence="9">4.1.1.11</ecNumber>
    </recommendedName>
    <alternativeName>
        <fullName evidence="9">Aspartate alpha-decarboxylase</fullName>
    </alternativeName>
    <component>
        <recommendedName>
            <fullName evidence="9">Aspartate 1-decarboxylase beta chain</fullName>
        </recommendedName>
    </component>
    <component>
        <recommendedName>
            <fullName evidence="9">Aspartate 1-decarboxylase alpha chain</fullName>
        </recommendedName>
    </component>
</protein>
<comment type="PTM">
    <text evidence="9">Is synthesized initially as an inactive proenzyme, which is activated by self-cleavage at a specific serine bond to produce a beta-subunit with a hydroxyl group at its C-terminus and an alpha-subunit with a pyruvoyl group at its N-terminus.</text>
</comment>
<evidence type="ECO:0000256" key="8">
    <source>
        <dbReference type="ARBA" id="ARBA00023317"/>
    </source>
</evidence>
<feature type="chain" id="PRO_5044931192" description="Aspartate 1-decarboxylase alpha chain" evidence="9">
    <location>
        <begin position="25"/>
        <end position="122"/>
    </location>
</feature>
<feature type="active site" description="Proton donor" evidence="9">
    <location>
        <position position="58"/>
    </location>
</feature>
<comment type="similarity">
    <text evidence="9">Belongs to the PanD family.</text>
</comment>
<feature type="chain" id="PRO_5044931190" description="Aspartate 1-decarboxylase beta chain" evidence="9">
    <location>
        <begin position="1"/>
        <end position="24"/>
    </location>
</feature>
<keyword evidence="3 9" id="KW-0210">Decarboxylase</keyword>
<name>A0ABU5ZIX9_9BACL</name>
<keyword evidence="2 9" id="KW-0566">Pantothenate biosynthesis</keyword>
<dbReference type="PIRSF" id="PIRSF006246">
    <property type="entry name" value="Asp_decarbox"/>
    <property type="match status" value="1"/>
</dbReference>
<feature type="binding site" evidence="9">
    <location>
        <position position="57"/>
    </location>
    <ligand>
        <name>substrate</name>
    </ligand>
</feature>
<comment type="caution">
    <text evidence="9">Lacks conserved residue(s) required for the propagation of feature annotation.</text>
</comment>
<keyword evidence="5 9" id="KW-0865">Zymogen</keyword>
<evidence type="ECO:0000256" key="5">
    <source>
        <dbReference type="ARBA" id="ARBA00023145"/>
    </source>
</evidence>
<dbReference type="SUPFAM" id="SSF50692">
    <property type="entry name" value="ADC-like"/>
    <property type="match status" value="1"/>
</dbReference>
<dbReference type="Pfam" id="PF02261">
    <property type="entry name" value="Asp_decarbox"/>
    <property type="match status" value="1"/>
</dbReference>
<evidence type="ECO:0000256" key="3">
    <source>
        <dbReference type="ARBA" id="ARBA00022793"/>
    </source>
</evidence>
<evidence type="ECO:0000256" key="6">
    <source>
        <dbReference type="ARBA" id="ARBA00023239"/>
    </source>
</evidence>
<accession>A0ABU5ZIX9</accession>
<comment type="subcellular location">
    <subcellularLocation>
        <location evidence="9">Cytoplasm</location>
    </subcellularLocation>
</comment>
<evidence type="ECO:0000256" key="1">
    <source>
        <dbReference type="ARBA" id="ARBA00022490"/>
    </source>
</evidence>
<evidence type="ECO:0000256" key="9">
    <source>
        <dbReference type="HAMAP-Rule" id="MF_00446"/>
    </source>
</evidence>
<keyword evidence="4 9" id="KW-0068">Autocatalytic cleavage</keyword>
<evidence type="ECO:0000256" key="2">
    <source>
        <dbReference type="ARBA" id="ARBA00022655"/>
    </source>
</evidence>
<feature type="modified residue" description="Pyruvic acid (Ser)" evidence="9">
    <location>
        <position position="25"/>
    </location>
</feature>
<dbReference type="NCBIfam" id="TIGR00223">
    <property type="entry name" value="panD"/>
    <property type="match status" value="1"/>
</dbReference>
<keyword evidence="11" id="KW-1185">Reference proteome</keyword>
<sequence>MQRMMCKAKIHRATVTEADLNYTGSITIDSILMEKADIHPYEMVQITNLRNAVRWKTYAIAGEAGSGKICLNGPPAHLFQPGDLVVILSMGLFAEEELKSLRPRVIFVDSQNRIDRIEEHEI</sequence>
<dbReference type="EC" id="4.1.1.11" evidence="9"/>
<organism evidence="10 11">
    <name type="scientific">Ferviditalea candida</name>
    <dbReference type="NCBI Taxonomy" id="3108399"/>
    <lineage>
        <taxon>Bacteria</taxon>
        <taxon>Bacillati</taxon>
        <taxon>Bacillota</taxon>
        <taxon>Bacilli</taxon>
        <taxon>Bacillales</taxon>
        <taxon>Paenibacillaceae</taxon>
        <taxon>Ferviditalea</taxon>
    </lineage>
</organism>
<evidence type="ECO:0000313" key="10">
    <source>
        <dbReference type="EMBL" id="MEB3101641.1"/>
    </source>
</evidence>
<keyword evidence="7 9" id="KW-0704">Schiff base</keyword>
<comment type="catalytic activity">
    <reaction evidence="9">
        <text>L-aspartate + H(+) = beta-alanine + CO2</text>
        <dbReference type="Rhea" id="RHEA:19497"/>
        <dbReference type="ChEBI" id="CHEBI:15378"/>
        <dbReference type="ChEBI" id="CHEBI:16526"/>
        <dbReference type="ChEBI" id="CHEBI:29991"/>
        <dbReference type="ChEBI" id="CHEBI:57966"/>
        <dbReference type="EC" id="4.1.1.11"/>
    </reaction>
</comment>
<dbReference type="InterPro" id="IPR009010">
    <property type="entry name" value="Asp_de-COase-like_dom_sf"/>
</dbReference>
<dbReference type="HAMAP" id="MF_00446">
    <property type="entry name" value="PanD"/>
    <property type="match status" value="1"/>
</dbReference>
<comment type="caution">
    <text evidence="10">The sequence shown here is derived from an EMBL/GenBank/DDBJ whole genome shotgun (WGS) entry which is preliminary data.</text>
</comment>
<keyword evidence="8 9" id="KW-0670">Pyruvate</keyword>
<dbReference type="CDD" id="cd06919">
    <property type="entry name" value="Asp_decarbox"/>
    <property type="match status" value="1"/>
</dbReference>
<dbReference type="PANTHER" id="PTHR21012">
    <property type="entry name" value="ASPARTATE 1-DECARBOXYLASE"/>
    <property type="match status" value="1"/>
</dbReference>